<protein>
    <recommendedName>
        <fullName evidence="6">Fibrinogen C-terminal domain-containing protein</fullName>
    </recommendedName>
</protein>
<reference evidence="4 5" key="1">
    <citation type="submission" date="2019-01" db="EMBL/GenBank/DDBJ databases">
        <title>A draft genome assembly of the solar-powered sea slug Elysia chlorotica.</title>
        <authorList>
            <person name="Cai H."/>
            <person name="Li Q."/>
            <person name="Fang X."/>
            <person name="Li J."/>
            <person name="Curtis N.E."/>
            <person name="Altenburger A."/>
            <person name="Shibata T."/>
            <person name="Feng M."/>
            <person name="Maeda T."/>
            <person name="Schwartz J.A."/>
            <person name="Shigenobu S."/>
            <person name="Lundholm N."/>
            <person name="Nishiyama T."/>
            <person name="Yang H."/>
            <person name="Hasebe M."/>
            <person name="Li S."/>
            <person name="Pierce S.K."/>
            <person name="Wang J."/>
        </authorList>
    </citation>
    <scope>NUCLEOTIDE SEQUENCE [LARGE SCALE GENOMIC DNA]</scope>
    <source>
        <strain evidence="4">EC2010</strain>
        <tissue evidence="4">Whole organism of an adult</tissue>
    </source>
</reference>
<proteinExistence type="predicted"/>
<feature type="signal peptide" evidence="3">
    <location>
        <begin position="1"/>
        <end position="18"/>
    </location>
</feature>
<keyword evidence="3" id="KW-0732">Signal</keyword>
<feature type="coiled-coil region" evidence="1">
    <location>
        <begin position="202"/>
        <end position="255"/>
    </location>
</feature>
<gene>
    <name evidence="4" type="ORF">EGW08_019872</name>
</gene>
<evidence type="ECO:0000256" key="2">
    <source>
        <dbReference type="SAM" id="MobiDB-lite"/>
    </source>
</evidence>
<sequence>MWAYIFIFILASTVICEGVEFTFTDSARAKTPSCGRLRCVQTVSAGALTGLKVYKLHLQDGPSTDHWEQMAEVTSLSPSDNRTPDGLGISGQLSDDQGEIRVEMSKPGHCQASAFLCTATVVNGDERKVTLIKSVLTNDGGSFSAVSQGQGQGTTADDPVRENPPVREFPIDSMAEMLSRGSKDVRLVFALWEKMNYFEKRMDDFYRQERNLETKIENLKDSVKDLVGDRLQAIYTRLEDRLDTMENRLEDKLSSVAINASPRGYNVDVCTEFSSQISGISKSIGEMEKNLTAAVYKAQTSDAPPVSTIAQFGSKLDAISSGLSNVSGLTESVLSSLDELRQTDRHFGPVPVNEFFDALGTGRSEWRLVFRGTAHVGVALYAAYLYGTGIPPRVEPGCKQFNQSLACSSHYRNRAAMESWEDIDVKGQMVKNVVFNARGSNYINWFEANRVVSSSWVDLKTATHNYFSIAGHDSPNRSFRKFYISHLYNSCAGDVGWFAVSDMTNAVCPWEVSAAIPLFRFAPGNTMAKWSSPNFGRADAIGVYVKYH</sequence>
<feature type="region of interest" description="Disordered" evidence="2">
    <location>
        <begin position="143"/>
        <end position="164"/>
    </location>
</feature>
<evidence type="ECO:0000256" key="3">
    <source>
        <dbReference type="SAM" id="SignalP"/>
    </source>
</evidence>
<evidence type="ECO:0000313" key="5">
    <source>
        <dbReference type="Proteomes" id="UP000271974"/>
    </source>
</evidence>
<evidence type="ECO:0000313" key="4">
    <source>
        <dbReference type="EMBL" id="RUS72374.1"/>
    </source>
</evidence>
<name>A0A433SSX1_ELYCH</name>
<dbReference type="Proteomes" id="UP000271974">
    <property type="component" value="Unassembled WGS sequence"/>
</dbReference>
<keyword evidence="5" id="KW-1185">Reference proteome</keyword>
<comment type="caution">
    <text evidence="4">The sequence shown here is derived from an EMBL/GenBank/DDBJ whole genome shotgun (WGS) entry which is preliminary data.</text>
</comment>
<dbReference type="OrthoDB" id="6134084at2759"/>
<evidence type="ECO:0000256" key="1">
    <source>
        <dbReference type="SAM" id="Coils"/>
    </source>
</evidence>
<evidence type="ECO:0008006" key="6">
    <source>
        <dbReference type="Google" id="ProtNLM"/>
    </source>
</evidence>
<dbReference type="AlphaFoldDB" id="A0A433SSX1"/>
<dbReference type="EMBL" id="RQTK01001075">
    <property type="protein sequence ID" value="RUS72374.1"/>
    <property type="molecule type" value="Genomic_DNA"/>
</dbReference>
<organism evidence="4 5">
    <name type="scientific">Elysia chlorotica</name>
    <name type="common">Eastern emerald elysia</name>
    <name type="synonym">Sea slug</name>
    <dbReference type="NCBI Taxonomy" id="188477"/>
    <lineage>
        <taxon>Eukaryota</taxon>
        <taxon>Metazoa</taxon>
        <taxon>Spiralia</taxon>
        <taxon>Lophotrochozoa</taxon>
        <taxon>Mollusca</taxon>
        <taxon>Gastropoda</taxon>
        <taxon>Heterobranchia</taxon>
        <taxon>Euthyneura</taxon>
        <taxon>Panpulmonata</taxon>
        <taxon>Sacoglossa</taxon>
        <taxon>Placobranchoidea</taxon>
        <taxon>Plakobranchidae</taxon>
        <taxon>Elysia</taxon>
    </lineage>
</organism>
<accession>A0A433SSX1</accession>
<feature type="chain" id="PRO_5019080067" description="Fibrinogen C-terminal domain-containing protein" evidence="3">
    <location>
        <begin position="19"/>
        <end position="548"/>
    </location>
</feature>
<feature type="compositionally biased region" description="Polar residues" evidence="2">
    <location>
        <begin position="143"/>
        <end position="155"/>
    </location>
</feature>
<keyword evidence="1" id="KW-0175">Coiled coil</keyword>